<gene>
    <name evidence="1" type="ORF">GCM10007377_04260</name>
</gene>
<dbReference type="RefSeq" id="WP_188354584.1">
    <property type="nucleotide sequence ID" value="NZ_BMDH01000001.1"/>
</dbReference>
<protein>
    <submittedName>
        <fullName evidence="1">Type I-C CRISPR-associated protein Cas7/Csd2</fullName>
    </submittedName>
</protein>
<evidence type="ECO:0000313" key="2">
    <source>
        <dbReference type="Proteomes" id="UP000619536"/>
    </source>
</evidence>
<dbReference type="Proteomes" id="UP000619536">
    <property type="component" value="Unassembled WGS sequence"/>
</dbReference>
<sequence length="283" mass="31232">METLTHKIDFALVFRVQNANPNGDPLNGNRPRTIGSGLGEVSDVALKRKLRNRLQDAGERIFVQAEERSDDGERSLSDRFNTFKQSLDKDESNNKTTMYHHVCKQWFDVRAFGQVFAYKAKGTKDSDAVSLGVRGPVSIQPAFSLKPVAIDDIEITKSVNSETTDTGKKSADTMGFKYRISGSAVYATYGSINTQLSSLTGFSDADAQKVKEALLTIFENDESSARPAGSMEVIAVVWFEHNDRSGQYSSARVHRAVHIDDEGTVTVDESTIPGLHYEIIEGK</sequence>
<dbReference type="AlphaFoldDB" id="A0A8J3AMJ6"/>
<reference evidence="1" key="1">
    <citation type="journal article" date="2014" name="Int. J. Syst. Evol. Microbiol.">
        <title>Complete genome sequence of Corynebacterium casei LMG S-19264T (=DSM 44701T), isolated from a smear-ripened cheese.</title>
        <authorList>
            <consortium name="US DOE Joint Genome Institute (JGI-PGF)"/>
            <person name="Walter F."/>
            <person name="Albersmeier A."/>
            <person name="Kalinowski J."/>
            <person name="Ruckert C."/>
        </authorList>
    </citation>
    <scope>NUCLEOTIDE SEQUENCE</scope>
    <source>
        <strain evidence="1">CCM 8606</strain>
    </source>
</reference>
<comment type="caution">
    <text evidence="1">The sequence shown here is derived from an EMBL/GenBank/DDBJ whole genome shotgun (WGS) entry which is preliminary data.</text>
</comment>
<name>A0A8J3AMJ6_9BIFI</name>
<dbReference type="NCBIfam" id="TIGR01595">
    <property type="entry name" value="cas_CT1132"/>
    <property type="match status" value="1"/>
</dbReference>
<dbReference type="InterPro" id="IPR013418">
    <property type="entry name" value="CRISPR-assoc_prot_Cas7/Csd2"/>
</dbReference>
<reference evidence="1" key="2">
    <citation type="submission" date="2020-09" db="EMBL/GenBank/DDBJ databases">
        <authorList>
            <person name="Sun Q."/>
            <person name="Sedlacek I."/>
        </authorList>
    </citation>
    <scope>NUCLEOTIDE SEQUENCE</scope>
    <source>
        <strain evidence="1">CCM 8606</strain>
    </source>
</reference>
<evidence type="ECO:0000313" key="1">
    <source>
        <dbReference type="EMBL" id="GGI13098.1"/>
    </source>
</evidence>
<dbReference type="InterPro" id="IPR006482">
    <property type="entry name" value="Cas7_Csh2/Csh2"/>
</dbReference>
<organism evidence="1 2">
    <name type="scientific">Galliscardovia ingluviei</name>
    <dbReference type="NCBI Taxonomy" id="1769422"/>
    <lineage>
        <taxon>Bacteria</taxon>
        <taxon>Bacillati</taxon>
        <taxon>Actinomycetota</taxon>
        <taxon>Actinomycetes</taxon>
        <taxon>Bifidobacteriales</taxon>
        <taxon>Bifidobacteriaceae</taxon>
        <taxon>Galliscardovia</taxon>
    </lineage>
</organism>
<proteinExistence type="predicted"/>
<dbReference type="EMBL" id="BMDH01000001">
    <property type="protein sequence ID" value="GGI13098.1"/>
    <property type="molecule type" value="Genomic_DNA"/>
</dbReference>
<dbReference type="NCBIfam" id="TIGR02589">
    <property type="entry name" value="cas_Csd2"/>
    <property type="match status" value="1"/>
</dbReference>
<accession>A0A8J3AMJ6</accession>
<keyword evidence="2" id="KW-1185">Reference proteome</keyword>
<dbReference type="GO" id="GO:0043571">
    <property type="term" value="P:maintenance of CRISPR repeat elements"/>
    <property type="evidence" value="ECO:0007669"/>
    <property type="project" value="InterPro"/>
</dbReference>
<dbReference type="Pfam" id="PF05107">
    <property type="entry name" value="Cas_Cas7"/>
    <property type="match status" value="1"/>
</dbReference>